<dbReference type="eggNOG" id="arCOG00295">
    <property type="taxonomic scope" value="Archaea"/>
</dbReference>
<organism evidence="6 7">
    <name type="scientific">Methanocella arvoryzae (strain DSM 22066 / NBRC 105507 / MRE50)</name>
    <dbReference type="NCBI Taxonomy" id="351160"/>
    <lineage>
        <taxon>Archaea</taxon>
        <taxon>Methanobacteriati</taxon>
        <taxon>Methanobacteriota</taxon>
        <taxon>Stenosarchaea group</taxon>
        <taxon>Methanomicrobia</taxon>
        <taxon>Methanocellales</taxon>
        <taxon>Methanocellaceae</taxon>
        <taxon>Methanocella</taxon>
    </lineage>
</organism>
<evidence type="ECO:0000259" key="5">
    <source>
        <dbReference type="Pfam" id="PF04060"/>
    </source>
</evidence>
<name>Q0W473_METAR</name>
<keyword evidence="2" id="KW-0479">Metal-binding</keyword>
<keyword evidence="4" id="KW-0411">Iron-sulfur</keyword>
<evidence type="ECO:0000256" key="4">
    <source>
        <dbReference type="ARBA" id="ARBA00023014"/>
    </source>
</evidence>
<dbReference type="EMBL" id="AM114193">
    <property type="protein sequence ID" value="CAJ36820.1"/>
    <property type="molecule type" value="Genomic_DNA"/>
</dbReference>
<dbReference type="STRING" id="351160.RCIX1571"/>
<dbReference type="GO" id="GO:0046872">
    <property type="term" value="F:metal ion binding"/>
    <property type="evidence" value="ECO:0007669"/>
    <property type="project" value="UniProtKB-KW"/>
</dbReference>
<dbReference type="Pfam" id="PF04060">
    <property type="entry name" value="FeS"/>
    <property type="match status" value="1"/>
</dbReference>
<evidence type="ECO:0000256" key="1">
    <source>
        <dbReference type="ARBA" id="ARBA00022485"/>
    </source>
</evidence>
<keyword evidence="1" id="KW-0004">4Fe-4S</keyword>
<keyword evidence="3" id="KW-0408">Iron</keyword>
<dbReference type="AlphaFoldDB" id="Q0W473"/>
<proteinExistence type="predicted"/>
<dbReference type="InterPro" id="IPR007202">
    <property type="entry name" value="4Fe-4S_dom"/>
</dbReference>
<dbReference type="GO" id="GO:0051539">
    <property type="term" value="F:4 iron, 4 sulfur cluster binding"/>
    <property type="evidence" value="ECO:0007669"/>
    <property type="project" value="UniProtKB-KW"/>
</dbReference>
<reference evidence="6 7" key="1">
    <citation type="journal article" date="2006" name="Science">
        <title>Genome of rice cluster I archaea -- the key methane producers in the rice rhizosphere.</title>
        <authorList>
            <person name="Erkel C."/>
            <person name="Kube M."/>
            <person name="Reinhardt R."/>
            <person name="Liesack W."/>
        </authorList>
    </citation>
    <scope>NUCLEOTIDE SEQUENCE [LARGE SCALE GENOMIC DNA]</scope>
    <source>
        <strain evidence="7">DSM 22066 / NBRC 105507 / MRE50</strain>
    </source>
</reference>
<gene>
    <name evidence="6" type="ORF">RCIX1571</name>
</gene>
<protein>
    <submittedName>
        <fullName evidence="6">Predicted redox-active protein (CxxC motives)</fullName>
    </submittedName>
</protein>
<evidence type="ECO:0000256" key="2">
    <source>
        <dbReference type="ARBA" id="ARBA00022723"/>
    </source>
</evidence>
<evidence type="ECO:0000313" key="6">
    <source>
        <dbReference type="EMBL" id="CAJ36820.1"/>
    </source>
</evidence>
<sequence>MDYYMSDNIVEKMELPGLDCGLCGAKTCEEFAHILEQKPGERKRCVQITRAPTARGSSGQCGECPSSNLVAAGKDSLGREYDFVLDAFPEDPGPRETIIPHNPILTRELVIKKGDILIGRPLGMSCGCPVTHSGVVMDVDPRTGVIVWCVTGPLASRGKPVKNLGYYSAQAYEGIVKDPGIELQIGMRYWYLPRRCMLQWRHSGMVIFMSRTKEGVRVRIEGIMIG</sequence>
<accession>Q0W473</accession>
<dbReference type="Proteomes" id="UP000000663">
    <property type="component" value="Chromosome"/>
</dbReference>
<feature type="domain" description="4Fe-4S" evidence="5">
    <location>
        <begin position="15"/>
        <end position="46"/>
    </location>
</feature>
<keyword evidence="7" id="KW-1185">Reference proteome</keyword>
<evidence type="ECO:0000256" key="3">
    <source>
        <dbReference type="ARBA" id="ARBA00023004"/>
    </source>
</evidence>
<dbReference type="KEGG" id="rci:RCIX1571"/>
<dbReference type="Gene3D" id="1.10.15.40">
    <property type="entry name" value="Electron transport complex subunit B, putative Fe-S cluster"/>
    <property type="match status" value="1"/>
</dbReference>
<evidence type="ECO:0000313" key="7">
    <source>
        <dbReference type="Proteomes" id="UP000000663"/>
    </source>
</evidence>